<dbReference type="RefSeq" id="WP_274323541.1">
    <property type="nucleotide sequence ID" value="NZ_CP118158.1"/>
</dbReference>
<accession>A0ABD5Y9B7</accession>
<keyword evidence="2" id="KW-0012">Acyltransferase</keyword>
<sequence>MQVRTAASEDSPAIRDVARRSLQASYSLGPQAITTAVSGWYDEDALDETIDDDDRLVLVAERDGQVVGFAESERSGDGGTATLLWLHVDPAYRGRGVASALFDRTHDRLTASGVDRVAGRVLEDNADGNEFYEAQGFERVGRDEVEIAGETRVENVYAEGEAGGLQSIRASDGDTVYVDESDWDEGSSGKFYAVYADEDATEHYGYFCANCNRLANAMDAMGRIECDSCGNARKATRWDAAYL</sequence>
<dbReference type="EMBL" id="JBHTAS010000001">
    <property type="protein sequence ID" value="MFC7142475.1"/>
    <property type="molecule type" value="Genomic_DNA"/>
</dbReference>
<proteinExistence type="predicted"/>
<dbReference type="AlphaFoldDB" id="A0ABD5Y9B7"/>
<dbReference type="PANTHER" id="PTHR43072:SF52">
    <property type="entry name" value="GCN5-RELATED N-ACETYLTRANSFERASE"/>
    <property type="match status" value="1"/>
</dbReference>
<dbReference type="InterPro" id="IPR043854">
    <property type="entry name" value="DUF5816"/>
</dbReference>
<evidence type="ECO:0000259" key="1">
    <source>
        <dbReference type="PROSITE" id="PS51186"/>
    </source>
</evidence>
<dbReference type="GO" id="GO:0016746">
    <property type="term" value="F:acyltransferase activity"/>
    <property type="evidence" value="ECO:0007669"/>
    <property type="project" value="UniProtKB-KW"/>
</dbReference>
<dbReference type="Gene3D" id="3.40.630.30">
    <property type="match status" value="1"/>
</dbReference>
<dbReference type="PROSITE" id="PS51186">
    <property type="entry name" value="GNAT"/>
    <property type="match status" value="1"/>
</dbReference>
<dbReference type="CDD" id="cd04301">
    <property type="entry name" value="NAT_SF"/>
    <property type="match status" value="1"/>
</dbReference>
<feature type="domain" description="N-acetyltransferase" evidence="1">
    <location>
        <begin position="1"/>
        <end position="159"/>
    </location>
</feature>
<evidence type="ECO:0000313" key="2">
    <source>
        <dbReference type="EMBL" id="MFC7142475.1"/>
    </source>
</evidence>
<keyword evidence="2" id="KW-0808">Transferase</keyword>
<dbReference type="InterPro" id="IPR016181">
    <property type="entry name" value="Acyl_CoA_acyltransferase"/>
</dbReference>
<comment type="caution">
    <text evidence="2">The sequence shown here is derived from an EMBL/GenBank/DDBJ whole genome shotgun (WGS) entry which is preliminary data.</text>
</comment>
<dbReference type="Proteomes" id="UP001596432">
    <property type="component" value="Unassembled WGS sequence"/>
</dbReference>
<reference evidence="2 3" key="1">
    <citation type="journal article" date="2019" name="Int. J. Syst. Evol. Microbiol.">
        <title>The Global Catalogue of Microorganisms (GCM) 10K type strain sequencing project: providing services to taxonomists for standard genome sequencing and annotation.</title>
        <authorList>
            <consortium name="The Broad Institute Genomics Platform"/>
            <consortium name="The Broad Institute Genome Sequencing Center for Infectious Disease"/>
            <person name="Wu L."/>
            <person name="Ma J."/>
        </authorList>
    </citation>
    <scope>NUCLEOTIDE SEQUENCE [LARGE SCALE GENOMIC DNA]</scope>
    <source>
        <strain evidence="2 3">XZYJT29</strain>
    </source>
</reference>
<dbReference type="SUPFAM" id="SSF55729">
    <property type="entry name" value="Acyl-CoA N-acyltransferases (Nat)"/>
    <property type="match status" value="1"/>
</dbReference>
<dbReference type="PANTHER" id="PTHR43072">
    <property type="entry name" value="N-ACETYLTRANSFERASE"/>
    <property type="match status" value="1"/>
</dbReference>
<dbReference type="Pfam" id="PF19133">
    <property type="entry name" value="DUF5816"/>
    <property type="match status" value="1"/>
</dbReference>
<protein>
    <submittedName>
        <fullName evidence="2">GNAT family N-acetyltransferase</fullName>
        <ecNumber evidence="2">2.3.1.-</ecNumber>
    </submittedName>
</protein>
<dbReference type="EC" id="2.3.1.-" evidence="2"/>
<name>A0ABD5Y9B7_9EURY</name>
<organism evidence="2 3">
    <name type="scientific">Halosimplex aquaticum</name>
    <dbReference type="NCBI Taxonomy" id="3026162"/>
    <lineage>
        <taxon>Archaea</taxon>
        <taxon>Methanobacteriati</taxon>
        <taxon>Methanobacteriota</taxon>
        <taxon>Stenosarchaea group</taxon>
        <taxon>Halobacteria</taxon>
        <taxon>Halobacteriales</taxon>
        <taxon>Haloarculaceae</taxon>
        <taxon>Halosimplex</taxon>
    </lineage>
</organism>
<keyword evidence="3" id="KW-1185">Reference proteome</keyword>
<dbReference type="InterPro" id="IPR000182">
    <property type="entry name" value="GNAT_dom"/>
</dbReference>
<dbReference type="Pfam" id="PF00583">
    <property type="entry name" value="Acetyltransf_1"/>
    <property type="match status" value="1"/>
</dbReference>
<evidence type="ECO:0000313" key="3">
    <source>
        <dbReference type="Proteomes" id="UP001596432"/>
    </source>
</evidence>
<gene>
    <name evidence="2" type="ORF">ACFQMA_21885</name>
</gene>
<dbReference type="GeneID" id="78822817"/>